<keyword evidence="2" id="KW-0378">Hydrolase</keyword>
<evidence type="ECO:0000313" key="3">
    <source>
        <dbReference type="EMBL" id="GFT92394.1"/>
    </source>
</evidence>
<dbReference type="EMBL" id="BMAW01022485">
    <property type="protein sequence ID" value="GFT78023.1"/>
    <property type="molecule type" value="Genomic_DNA"/>
</dbReference>
<dbReference type="Gene3D" id="3.40.50.300">
    <property type="entry name" value="P-loop containing nucleotide triphosphate hydrolases"/>
    <property type="match status" value="1"/>
</dbReference>
<dbReference type="EMBL" id="BMAW01036887">
    <property type="protein sequence ID" value="GFU46273.1"/>
    <property type="molecule type" value="Genomic_DNA"/>
</dbReference>
<evidence type="ECO:0000313" key="4">
    <source>
        <dbReference type="EMBL" id="GFU46273.1"/>
    </source>
</evidence>
<keyword evidence="2" id="KW-0347">Helicase</keyword>
<keyword evidence="5" id="KW-1185">Reference proteome</keyword>
<dbReference type="GO" id="GO:0004386">
    <property type="term" value="F:helicase activity"/>
    <property type="evidence" value="ECO:0007669"/>
    <property type="project" value="UniProtKB-KW"/>
</dbReference>
<evidence type="ECO:0000313" key="1">
    <source>
        <dbReference type="EMBL" id="GFS77211.1"/>
    </source>
</evidence>
<dbReference type="InterPro" id="IPR027417">
    <property type="entry name" value="P-loop_NTPase"/>
</dbReference>
<proteinExistence type="predicted"/>
<dbReference type="InterPro" id="IPR051055">
    <property type="entry name" value="PIF1_helicase"/>
</dbReference>
<dbReference type="OrthoDB" id="416437at2759"/>
<organism evidence="2 5">
    <name type="scientific">Nephila pilipes</name>
    <name type="common">Giant wood spider</name>
    <name type="synonym">Nephila maculata</name>
    <dbReference type="NCBI Taxonomy" id="299642"/>
    <lineage>
        <taxon>Eukaryota</taxon>
        <taxon>Metazoa</taxon>
        <taxon>Ecdysozoa</taxon>
        <taxon>Arthropoda</taxon>
        <taxon>Chelicerata</taxon>
        <taxon>Arachnida</taxon>
        <taxon>Araneae</taxon>
        <taxon>Araneomorphae</taxon>
        <taxon>Entelegynae</taxon>
        <taxon>Araneoidea</taxon>
        <taxon>Nephilidae</taxon>
        <taxon>Nephila</taxon>
    </lineage>
</organism>
<dbReference type="EMBL" id="BMAW01074485">
    <property type="protein sequence ID" value="GFT92394.1"/>
    <property type="molecule type" value="Genomic_DNA"/>
</dbReference>
<evidence type="ECO:0000313" key="2">
    <source>
        <dbReference type="EMBL" id="GFT78023.1"/>
    </source>
</evidence>
<sequence length="124" mass="14678">MFKLPIERDGNSEHMGPLTGVYLEILSNRWQDIEFLFIDEIFMVPYKMLYNIDIRLRQLKNNLDEPFREINVIVFDDLMQLPPVRGLQVFQKKPQPTSSAPFMAIIRFSRVNAEHATTRRHIIC</sequence>
<dbReference type="Proteomes" id="UP000887013">
    <property type="component" value="Unassembled WGS sequence"/>
</dbReference>
<name>A0A8X6PRM3_NEPPI</name>
<accession>A0A8X6PRM3</accession>
<keyword evidence="2" id="KW-0547">Nucleotide-binding</keyword>
<evidence type="ECO:0000313" key="5">
    <source>
        <dbReference type="Proteomes" id="UP000887013"/>
    </source>
</evidence>
<gene>
    <name evidence="2" type="primary">pif1_106</name>
    <name evidence="4" type="ORF">NPIL_179971</name>
    <name evidence="2" type="ORF">NPIL_379691</name>
    <name evidence="1" type="ORF">NPIL_570501</name>
    <name evidence="3" type="ORF">NPIL_682441</name>
</gene>
<reference evidence="2" key="1">
    <citation type="submission" date="2020-08" db="EMBL/GenBank/DDBJ databases">
        <title>Multicomponent nature underlies the extraordinary mechanical properties of spider dragline silk.</title>
        <authorList>
            <person name="Kono N."/>
            <person name="Nakamura H."/>
            <person name="Mori M."/>
            <person name="Yoshida Y."/>
            <person name="Ohtoshi R."/>
            <person name="Malay A.D."/>
            <person name="Moran D.A.P."/>
            <person name="Tomita M."/>
            <person name="Numata K."/>
            <person name="Arakawa K."/>
        </authorList>
    </citation>
    <scope>NUCLEOTIDE SEQUENCE</scope>
</reference>
<keyword evidence="2" id="KW-0067">ATP-binding</keyword>
<dbReference type="AlphaFoldDB" id="A0A8X6PRM3"/>
<protein>
    <submittedName>
        <fullName evidence="2">ATP-dependent DNA helicase</fullName>
    </submittedName>
</protein>
<comment type="caution">
    <text evidence="2">The sequence shown here is derived from an EMBL/GenBank/DDBJ whole genome shotgun (WGS) entry which is preliminary data.</text>
</comment>
<dbReference type="PANTHER" id="PTHR47642">
    <property type="entry name" value="ATP-DEPENDENT DNA HELICASE"/>
    <property type="match status" value="1"/>
</dbReference>
<dbReference type="EMBL" id="BMAW01002146">
    <property type="protein sequence ID" value="GFS77211.1"/>
    <property type="molecule type" value="Genomic_DNA"/>
</dbReference>